<proteinExistence type="inferred from homology"/>
<dbReference type="EMBL" id="BSDR01000001">
    <property type="protein sequence ID" value="GLI34371.1"/>
    <property type="molecule type" value="Genomic_DNA"/>
</dbReference>
<reference evidence="4" key="1">
    <citation type="submission" date="2022-12" db="EMBL/GenBank/DDBJ databases">
        <title>Reference genome sequencing for broad-spectrum identification of bacterial and archaeal isolates by mass spectrometry.</title>
        <authorList>
            <person name="Sekiguchi Y."/>
            <person name="Tourlousse D.M."/>
        </authorList>
    </citation>
    <scope>NUCLEOTIDE SEQUENCE</scope>
    <source>
        <strain evidence="4">ASRB1</strain>
    </source>
</reference>
<dbReference type="Pfam" id="PF01740">
    <property type="entry name" value="STAS"/>
    <property type="match status" value="1"/>
</dbReference>
<dbReference type="Gene3D" id="3.30.750.24">
    <property type="entry name" value="STAS domain"/>
    <property type="match status" value="1"/>
</dbReference>
<sequence>MDVLQKRRNDVIILLCRGRLDANTSPEFEKELFDLIRKGESKFVLDFQDLDYISSAGLRVLLKAAKTLKSSEGQISFSSLKDYVREVFEISGFDTIFRLHATQEEALNDF</sequence>
<organism evidence="4 5">
    <name type="scientific">Desulforhabdus amnigena</name>
    <dbReference type="NCBI Taxonomy" id="40218"/>
    <lineage>
        <taxon>Bacteria</taxon>
        <taxon>Pseudomonadati</taxon>
        <taxon>Thermodesulfobacteriota</taxon>
        <taxon>Syntrophobacteria</taxon>
        <taxon>Syntrophobacterales</taxon>
        <taxon>Syntrophobacteraceae</taxon>
        <taxon>Desulforhabdus</taxon>
    </lineage>
</organism>
<evidence type="ECO:0000259" key="3">
    <source>
        <dbReference type="PROSITE" id="PS50801"/>
    </source>
</evidence>
<dbReference type="InterPro" id="IPR003658">
    <property type="entry name" value="Anti-sigma_ant"/>
</dbReference>
<evidence type="ECO:0000313" key="5">
    <source>
        <dbReference type="Proteomes" id="UP001144372"/>
    </source>
</evidence>
<evidence type="ECO:0000256" key="2">
    <source>
        <dbReference type="RuleBase" id="RU003749"/>
    </source>
</evidence>
<evidence type="ECO:0000313" key="4">
    <source>
        <dbReference type="EMBL" id="GLI34371.1"/>
    </source>
</evidence>
<dbReference type="InterPro" id="IPR036513">
    <property type="entry name" value="STAS_dom_sf"/>
</dbReference>
<dbReference type="PROSITE" id="PS50801">
    <property type="entry name" value="STAS"/>
    <property type="match status" value="1"/>
</dbReference>
<dbReference type="AlphaFoldDB" id="A0A9W6FTV8"/>
<dbReference type="SUPFAM" id="SSF52091">
    <property type="entry name" value="SpoIIaa-like"/>
    <property type="match status" value="1"/>
</dbReference>
<dbReference type="GO" id="GO:0043856">
    <property type="term" value="F:anti-sigma factor antagonist activity"/>
    <property type="evidence" value="ECO:0007669"/>
    <property type="project" value="InterPro"/>
</dbReference>
<dbReference type="NCBIfam" id="TIGR00377">
    <property type="entry name" value="ant_ant_sig"/>
    <property type="match status" value="1"/>
</dbReference>
<dbReference type="InterPro" id="IPR002645">
    <property type="entry name" value="STAS_dom"/>
</dbReference>
<dbReference type="Proteomes" id="UP001144372">
    <property type="component" value="Unassembled WGS sequence"/>
</dbReference>
<accession>A0A9W6FTV8</accession>
<dbReference type="CDD" id="cd07043">
    <property type="entry name" value="STAS_anti-anti-sigma_factors"/>
    <property type="match status" value="1"/>
</dbReference>
<comment type="similarity">
    <text evidence="1 2">Belongs to the anti-sigma-factor antagonist family.</text>
</comment>
<dbReference type="RefSeq" id="WP_281793624.1">
    <property type="nucleotide sequence ID" value="NZ_BSDR01000001.1"/>
</dbReference>
<evidence type="ECO:0000256" key="1">
    <source>
        <dbReference type="ARBA" id="ARBA00009013"/>
    </source>
</evidence>
<protein>
    <recommendedName>
        <fullName evidence="2">Anti-sigma factor antagonist</fullName>
    </recommendedName>
</protein>
<name>A0A9W6FTV8_9BACT</name>
<feature type="domain" description="STAS" evidence="3">
    <location>
        <begin position="1"/>
        <end position="110"/>
    </location>
</feature>
<dbReference type="PANTHER" id="PTHR33495">
    <property type="entry name" value="ANTI-SIGMA FACTOR ANTAGONIST TM_1081-RELATED-RELATED"/>
    <property type="match status" value="1"/>
</dbReference>
<comment type="caution">
    <text evidence="4">The sequence shown here is derived from an EMBL/GenBank/DDBJ whole genome shotgun (WGS) entry which is preliminary data.</text>
</comment>
<keyword evidence="5" id="KW-1185">Reference proteome</keyword>
<gene>
    <name evidence="4" type="ORF">DAMNIGENAA_18040</name>
</gene>